<reference evidence="1 2" key="1">
    <citation type="submission" date="2017-11" db="EMBL/GenBank/DDBJ databases">
        <title>Bradyrhizobium forestalis sp. nov., an efficient nitrogen-fixing bacterium isolated from nodules of forest legume species in the Amazon.</title>
        <authorList>
            <person name="Costa E.M."/>
            <person name="Guimaraes A."/>
            <person name="Carvalho T.S."/>
            <person name="Rodrigues T.L."/>
            <person name="Ribeiro P.R.A."/>
            <person name="Lebbe L."/>
            <person name="Willems A."/>
            <person name="Moreira F.M.S."/>
        </authorList>
    </citation>
    <scope>NUCLEOTIDE SEQUENCE [LARGE SCALE GENOMIC DNA]</scope>
    <source>
        <strain evidence="1 2">INPA54B</strain>
    </source>
</reference>
<dbReference type="OrthoDB" id="3034735at2"/>
<dbReference type="Proteomes" id="UP000231194">
    <property type="component" value="Unassembled WGS sequence"/>
</dbReference>
<name>A0A2M8RH97_9BRAD</name>
<dbReference type="RefSeq" id="WP_100230325.1">
    <property type="nucleotide sequence ID" value="NZ_PGVG01000001.1"/>
</dbReference>
<sequence>MTLLGKAAVAMWWSVRSEQRSEFGDWHAHEHFPERMSIPGFRRGSRWTSTTDAEGFFVLYELERYEVLTSKGYLDRLNAPTPWSTKMMPHHLGMVRSQCRIVASFGGGVASSLATIRLSPQAGHAAELQAHLLDMLGALASKPGLTGTHLLLTDTPKTSSPTTEQQIRGEDGAADWIVLLSGYDAEMIEAVIASPLSPSTLGTLGAQDNPKIDRYQLAFTMTSQDIAAV</sequence>
<organism evidence="1 2">
    <name type="scientific">Bradyrhizobium forestalis</name>
    <dbReference type="NCBI Taxonomy" id="1419263"/>
    <lineage>
        <taxon>Bacteria</taxon>
        <taxon>Pseudomonadati</taxon>
        <taxon>Pseudomonadota</taxon>
        <taxon>Alphaproteobacteria</taxon>
        <taxon>Hyphomicrobiales</taxon>
        <taxon>Nitrobacteraceae</taxon>
        <taxon>Bradyrhizobium</taxon>
    </lineage>
</organism>
<gene>
    <name evidence="1" type="ORF">CVM73_02005</name>
</gene>
<dbReference type="EMBL" id="PGVG01000001">
    <property type="protein sequence ID" value="PJG57200.1"/>
    <property type="molecule type" value="Genomic_DNA"/>
</dbReference>
<proteinExistence type="predicted"/>
<accession>A0A2M8RH97</accession>
<evidence type="ECO:0000313" key="1">
    <source>
        <dbReference type="EMBL" id="PJG57200.1"/>
    </source>
</evidence>
<evidence type="ECO:0000313" key="2">
    <source>
        <dbReference type="Proteomes" id="UP000231194"/>
    </source>
</evidence>
<keyword evidence="2" id="KW-1185">Reference proteome</keyword>
<protein>
    <submittedName>
        <fullName evidence="1">Uncharacterized protein</fullName>
    </submittedName>
</protein>
<comment type="caution">
    <text evidence="1">The sequence shown here is derived from an EMBL/GenBank/DDBJ whole genome shotgun (WGS) entry which is preliminary data.</text>
</comment>
<dbReference type="AlphaFoldDB" id="A0A2M8RH97"/>